<dbReference type="InterPro" id="IPR044066">
    <property type="entry name" value="TRIAD_supradom"/>
</dbReference>
<comment type="pathway">
    <text evidence="3">Protein modification; protein ubiquitination.</text>
</comment>
<dbReference type="FunFam" id="3.30.40.10:FF:000051">
    <property type="entry name" value="RBR-type E3 ubiquitin transferase"/>
    <property type="match status" value="1"/>
</dbReference>
<dbReference type="OrthoDB" id="1431934at2759"/>
<evidence type="ECO:0000256" key="13">
    <source>
        <dbReference type="ARBA" id="ARBA00023136"/>
    </source>
</evidence>
<dbReference type="Gene3D" id="1.20.120.1750">
    <property type="match status" value="1"/>
</dbReference>
<evidence type="ECO:0000256" key="5">
    <source>
        <dbReference type="ARBA" id="ARBA00022679"/>
    </source>
</evidence>
<keyword evidence="9" id="KW-0863">Zinc-finger</keyword>
<evidence type="ECO:0000256" key="9">
    <source>
        <dbReference type="ARBA" id="ARBA00022771"/>
    </source>
</evidence>
<accession>A0A6A6USP0</accession>
<keyword evidence="16" id="KW-1185">Reference proteome</keyword>
<keyword evidence="11" id="KW-0862">Zinc</keyword>
<dbReference type="InterPro" id="IPR013083">
    <property type="entry name" value="Znf_RING/FYVE/PHD"/>
</dbReference>
<evidence type="ECO:0000313" key="16">
    <source>
        <dbReference type="Proteomes" id="UP000799302"/>
    </source>
</evidence>
<evidence type="ECO:0000256" key="10">
    <source>
        <dbReference type="ARBA" id="ARBA00022786"/>
    </source>
</evidence>
<dbReference type="Gene3D" id="3.30.40.10">
    <property type="entry name" value="Zinc/RING finger domain, C3HC4 (zinc finger)"/>
    <property type="match status" value="1"/>
</dbReference>
<keyword evidence="7" id="KW-0479">Metal-binding</keyword>
<gene>
    <name evidence="15" type="ORF">BT63DRAFT_435271</name>
</gene>
<keyword evidence="8" id="KW-0677">Repeat</keyword>
<dbReference type="GO" id="GO:0031090">
    <property type="term" value="C:organelle membrane"/>
    <property type="evidence" value="ECO:0007669"/>
    <property type="project" value="UniProtKB-ARBA"/>
</dbReference>
<feature type="domain" description="RING-type" evidence="14">
    <location>
        <begin position="131"/>
        <end position="421"/>
    </location>
</feature>
<dbReference type="InterPro" id="IPR031127">
    <property type="entry name" value="E3_UB_ligase_RBR"/>
</dbReference>
<reference evidence="15" key="1">
    <citation type="journal article" date="2020" name="Stud. Mycol.">
        <title>101 Dothideomycetes genomes: a test case for predicting lifestyles and emergence of pathogens.</title>
        <authorList>
            <person name="Haridas S."/>
            <person name="Albert R."/>
            <person name="Binder M."/>
            <person name="Bloem J."/>
            <person name="Labutti K."/>
            <person name="Salamov A."/>
            <person name="Andreopoulos B."/>
            <person name="Baker S."/>
            <person name="Barry K."/>
            <person name="Bills G."/>
            <person name="Bluhm B."/>
            <person name="Cannon C."/>
            <person name="Castanera R."/>
            <person name="Culley D."/>
            <person name="Daum C."/>
            <person name="Ezra D."/>
            <person name="Gonzalez J."/>
            <person name="Henrissat B."/>
            <person name="Kuo A."/>
            <person name="Liang C."/>
            <person name="Lipzen A."/>
            <person name="Lutzoni F."/>
            <person name="Magnuson J."/>
            <person name="Mondo S."/>
            <person name="Nolan M."/>
            <person name="Ohm R."/>
            <person name="Pangilinan J."/>
            <person name="Park H.-J."/>
            <person name="Ramirez L."/>
            <person name="Alfaro M."/>
            <person name="Sun H."/>
            <person name="Tritt A."/>
            <person name="Yoshinaga Y."/>
            <person name="Zwiers L.-H."/>
            <person name="Turgeon B."/>
            <person name="Goodwin S."/>
            <person name="Spatafora J."/>
            <person name="Crous P."/>
            <person name="Grigoriev I."/>
        </authorList>
    </citation>
    <scope>NUCLEOTIDE SEQUENCE</scope>
    <source>
        <strain evidence="15">CBS 115976</strain>
    </source>
</reference>
<evidence type="ECO:0000313" key="15">
    <source>
        <dbReference type="EMBL" id="KAF2674108.1"/>
    </source>
</evidence>
<dbReference type="GO" id="GO:0008270">
    <property type="term" value="F:zinc ion binding"/>
    <property type="evidence" value="ECO:0007669"/>
    <property type="project" value="UniProtKB-KW"/>
</dbReference>
<dbReference type="CDD" id="cd20335">
    <property type="entry name" value="BRcat_RBR"/>
    <property type="match status" value="1"/>
</dbReference>
<evidence type="ECO:0000256" key="11">
    <source>
        <dbReference type="ARBA" id="ARBA00022833"/>
    </source>
</evidence>
<evidence type="ECO:0000256" key="6">
    <source>
        <dbReference type="ARBA" id="ARBA00022692"/>
    </source>
</evidence>
<evidence type="ECO:0000256" key="2">
    <source>
        <dbReference type="ARBA" id="ARBA00004167"/>
    </source>
</evidence>
<dbReference type="EMBL" id="MU004230">
    <property type="protein sequence ID" value="KAF2674108.1"/>
    <property type="molecule type" value="Genomic_DNA"/>
</dbReference>
<evidence type="ECO:0000256" key="12">
    <source>
        <dbReference type="ARBA" id="ARBA00022989"/>
    </source>
</evidence>
<dbReference type="PANTHER" id="PTHR11685">
    <property type="entry name" value="RBR FAMILY RING FINGER AND IBR DOMAIN-CONTAINING"/>
    <property type="match status" value="1"/>
</dbReference>
<dbReference type="PROSITE" id="PS51873">
    <property type="entry name" value="TRIAD"/>
    <property type="match status" value="1"/>
</dbReference>
<keyword evidence="10" id="KW-0833">Ubl conjugation pathway</keyword>
<keyword evidence="13" id="KW-0472">Membrane</keyword>
<dbReference type="EC" id="2.3.2.31" evidence="4"/>
<organism evidence="15 16">
    <name type="scientific">Microthyrium microscopicum</name>
    <dbReference type="NCBI Taxonomy" id="703497"/>
    <lineage>
        <taxon>Eukaryota</taxon>
        <taxon>Fungi</taxon>
        <taxon>Dikarya</taxon>
        <taxon>Ascomycota</taxon>
        <taxon>Pezizomycotina</taxon>
        <taxon>Dothideomycetes</taxon>
        <taxon>Dothideomycetes incertae sedis</taxon>
        <taxon>Microthyriales</taxon>
        <taxon>Microthyriaceae</taxon>
        <taxon>Microthyrium</taxon>
    </lineage>
</organism>
<evidence type="ECO:0000256" key="8">
    <source>
        <dbReference type="ARBA" id="ARBA00022737"/>
    </source>
</evidence>
<dbReference type="GO" id="GO:0016567">
    <property type="term" value="P:protein ubiquitination"/>
    <property type="evidence" value="ECO:0007669"/>
    <property type="project" value="InterPro"/>
</dbReference>
<evidence type="ECO:0000256" key="7">
    <source>
        <dbReference type="ARBA" id="ARBA00022723"/>
    </source>
</evidence>
<keyword evidence="6" id="KW-0812">Transmembrane</keyword>
<dbReference type="AlphaFoldDB" id="A0A6A6USP0"/>
<name>A0A6A6USP0_9PEZI</name>
<dbReference type="SMART" id="SM00647">
    <property type="entry name" value="IBR"/>
    <property type="match status" value="1"/>
</dbReference>
<sequence length="465" mass="53035">MAEEEAFENWKICHKVNIQFHQKQEVLDQETSKKSRCIWCKNSEDMDGSLRSNFSSTVVQCLAEHKPTDPWATLTCPDCEVDLVQRISERKQECFAEGCRRLVQVDQWKVKQRLGPSELTDSYLRLLNKFAVISCEMCFDDIPIEEITSHTATPQCQHDPTMCGDCLSRYVTHEIETGNWQCIKCPDRLCSQELKGRDIRDLVSIDVFKVYDDQITRSNLAKNPNFRWCIGKCGNGQLVAGVPDMPPLEVVPPATAEKKSLVGSKATRKRQSIFGAVHQTRNDRGRHFLMPPEVDGVNTPKAKAPTLRDVQAAQWRCTKCSKLNCFRCKEEAHPGETCEQSRQLNPLRGDNERERKRVSKKCPKKWCGRYIGKTYGCVHMHCNPKIGGCGVKFCWKCKVIFPKINDSEMYHSWQYKHLNTCPMLGGKYETTGTMAAPGASDAQYEADWSIDPLYESGDSGSEQWR</sequence>
<keyword evidence="5" id="KW-0808">Transferase</keyword>
<evidence type="ECO:0000256" key="1">
    <source>
        <dbReference type="ARBA" id="ARBA00001798"/>
    </source>
</evidence>
<dbReference type="SUPFAM" id="SSF57850">
    <property type="entry name" value="RING/U-box"/>
    <property type="match status" value="2"/>
</dbReference>
<comment type="catalytic activity">
    <reaction evidence="1">
        <text>[E2 ubiquitin-conjugating enzyme]-S-ubiquitinyl-L-cysteine + [acceptor protein]-L-lysine = [E2 ubiquitin-conjugating enzyme]-L-cysteine + [acceptor protein]-N(6)-ubiquitinyl-L-lysine.</text>
        <dbReference type="EC" id="2.3.2.31"/>
    </reaction>
</comment>
<protein>
    <recommendedName>
        <fullName evidence="4">RBR-type E3 ubiquitin transferase</fullName>
        <ecNumber evidence="4">2.3.2.31</ecNumber>
    </recommendedName>
</protein>
<dbReference type="GO" id="GO:0061630">
    <property type="term" value="F:ubiquitin protein ligase activity"/>
    <property type="evidence" value="ECO:0007669"/>
    <property type="project" value="UniProtKB-EC"/>
</dbReference>
<evidence type="ECO:0000256" key="4">
    <source>
        <dbReference type="ARBA" id="ARBA00012251"/>
    </source>
</evidence>
<comment type="subcellular location">
    <subcellularLocation>
        <location evidence="2">Membrane</location>
        <topology evidence="2">Single-pass membrane protein</topology>
    </subcellularLocation>
</comment>
<evidence type="ECO:0000256" key="3">
    <source>
        <dbReference type="ARBA" id="ARBA00004906"/>
    </source>
</evidence>
<evidence type="ECO:0000259" key="14">
    <source>
        <dbReference type="PROSITE" id="PS51873"/>
    </source>
</evidence>
<dbReference type="InterPro" id="IPR002867">
    <property type="entry name" value="IBR_dom"/>
</dbReference>
<keyword evidence="12" id="KW-1133">Transmembrane helix</keyword>
<dbReference type="Proteomes" id="UP000799302">
    <property type="component" value="Unassembled WGS sequence"/>
</dbReference>
<proteinExistence type="predicted"/>
<dbReference type="GO" id="GO:0005737">
    <property type="term" value="C:cytoplasm"/>
    <property type="evidence" value="ECO:0007669"/>
    <property type="project" value="UniProtKB-ARBA"/>
</dbReference>